<dbReference type="OrthoDB" id="6119306at2"/>
<dbReference type="Proteomes" id="UP000267535">
    <property type="component" value="Unassembled WGS sequence"/>
</dbReference>
<reference evidence="1 2" key="1">
    <citation type="submission" date="2018-11" db="EMBL/GenBank/DDBJ databases">
        <title>The draft genome sequence of Amphritea balenae JAMM 1525T.</title>
        <authorList>
            <person name="Fang Z."/>
            <person name="Zhang Y."/>
            <person name="Han X."/>
        </authorList>
    </citation>
    <scope>NUCLEOTIDE SEQUENCE [LARGE SCALE GENOMIC DNA]</scope>
    <source>
        <strain evidence="1 2">JAMM 1525</strain>
    </source>
</reference>
<name>A0A3P1SR29_9GAMM</name>
<accession>A0A3P1SR29</accession>
<keyword evidence="2" id="KW-1185">Reference proteome</keyword>
<sequence>MNKSTLFELTLFDPENSLIKLLEQRDIEYRTLPVTRKFVVATDVTVEVLSVDNTDAQIEEMIENLALIFIEWLKGKPNRKLQVQSVDGSILYVDEGDRDAVANIVKNALKISAFDPEYNTRILNK</sequence>
<evidence type="ECO:0000313" key="2">
    <source>
        <dbReference type="Proteomes" id="UP000267535"/>
    </source>
</evidence>
<proteinExistence type="predicted"/>
<organism evidence="1 2">
    <name type="scientific">Amphritea balenae</name>
    <dbReference type="NCBI Taxonomy" id="452629"/>
    <lineage>
        <taxon>Bacteria</taxon>
        <taxon>Pseudomonadati</taxon>
        <taxon>Pseudomonadota</taxon>
        <taxon>Gammaproteobacteria</taxon>
        <taxon>Oceanospirillales</taxon>
        <taxon>Oceanospirillaceae</taxon>
        <taxon>Amphritea</taxon>
    </lineage>
</organism>
<evidence type="ECO:0000313" key="1">
    <source>
        <dbReference type="EMBL" id="RRC99364.1"/>
    </source>
</evidence>
<dbReference type="AlphaFoldDB" id="A0A3P1SR29"/>
<comment type="caution">
    <text evidence="1">The sequence shown here is derived from an EMBL/GenBank/DDBJ whole genome shotgun (WGS) entry which is preliminary data.</text>
</comment>
<dbReference type="RefSeq" id="WP_124926202.1">
    <property type="nucleotide sequence ID" value="NZ_BMOH01000004.1"/>
</dbReference>
<protein>
    <submittedName>
        <fullName evidence="1">Uncharacterized protein</fullName>
    </submittedName>
</protein>
<gene>
    <name evidence="1" type="ORF">EHS89_11005</name>
</gene>
<dbReference type="EMBL" id="RQXV01000005">
    <property type="protein sequence ID" value="RRC99364.1"/>
    <property type="molecule type" value="Genomic_DNA"/>
</dbReference>